<protein>
    <submittedName>
        <fullName evidence="1">Uncharacterized protein</fullName>
    </submittedName>
</protein>
<comment type="caution">
    <text evidence="1">The sequence shown here is derived from an EMBL/GenBank/DDBJ whole genome shotgun (WGS) entry which is preliminary data.</text>
</comment>
<organism evidence="1 2">
    <name type="scientific">Daphnia magna</name>
    <dbReference type="NCBI Taxonomy" id="35525"/>
    <lineage>
        <taxon>Eukaryota</taxon>
        <taxon>Metazoa</taxon>
        <taxon>Ecdysozoa</taxon>
        <taxon>Arthropoda</taxon>
        <taxon>Crustacea</taxon>
        <taxon>Branchiopoda</taxon>
        <taxon>Diplostraca</taxon>
        <taxon>Cladocera</taxon>
        <taxon>Anomopoda</taxon>
        <taxon>Daphniidae</taxon>
        <taxon>Daphnia</taxon>
    </lineage>
</organism>
<accession>A0A162CA56</accession>
<sequence length="50" mass="6063">MLLQGWRKSVRVLKSVVFRRRKLCLPAKCRILSTHRIEKEDGRKICERRI</sequence>
<evidence type="ECO:0000313" key="2">
    <source>
        <dbReference type="Proteomes" id="UP000076858"/>
    </source>
</evidence>
<keyword evidence="2" id="KW-1185">Reference proteome</keyword>
<evidence type="ECO:0000313" key="1">
    <source>
        <dbReference type="EMBL" id="KZS02771.1"/>
    </source>
</evidence>
<reference evidence="1 2" key="1">
    <citation type="submission" date="2016-03" db="EMBL/GenBank/DDBJ databases">
        <title>EvidentialGene: Evidence-directed Construction of Genes on Genomes.</title>
        <authorList>
            <person name="Gilbert D.G."/>
            <person name="Choi J.-H."/>
            <person name="Mockaitis K."/>
            <person name="Colbourne J."/>
            <person name="Pfrender M."/>
        </authorList>
    </citation>
    <scope>NUCLEOTIDE SEQUENCE [LARGE SCALE GENOMIC DNA]</scope>
    <source>
        <strain evidence="1 2">Xinb3</strain>
        <tissue evidence="1">Complete organism</tissue>
    </source>
</reference>
<dbReference type="AlphaFoldDB" id="A0A162CA56"/>
<name>A0A162CA56_9CRUS</name>
<dbReference type="Proteomes" id="UP000076858">
    <property type="component" value="Unassembled WGS sequence"/>
</dbReference>
<gene>
    <name evidence="1" type="ORF">APZ42_000051</name>
</gene>
<proteinExistence type="predicted"/>
<dbReference type="EMBL" id="LRGB01003498">
    <property type="protein sequence ID" value="KZS02771.1"/>
    <property type="molecule type" value="Genomic_DNA"/>
</dbReference>